<dbReference type="SMART" id="SM00175">
    <property type="entry name" value="RAB"/>
    <property type="match status" value="1"/>
</dbReference>
<keyword evidence="2" id="KW-0488">Methylation</keyword>
<feature type="compositionally biased region" description="Polar residues" evidence="13">
    <location>
        <begin position="141"/>
        <end position="156"/>
    </location>
</feature>
<evidence type="ECO:0000313" key="15">
    <source>
        <dbReference type="Proteomes" id="UP000827549"/>
    </source>
</evidence>
<keyword evidence="10" id="KW-0636">Prenylation</keyword>
<reference evidence="14" key="1">
    <citation type="submission" date="2023-10" db="EMBL/GenBank/DDBJ databases">
        <authorList>
            <person name="Noh H."/>
        </authorList>
    </citation>
    <scope>NUCLEOTIDE SEQUENCE</scope>
    <source>
        <strain evidence="14">DUCC4014</strain>
    </source>
</reference>
<proteinExistence type="inferred from homology"/>
<keyword evidence="9" id="KW-0449">Lipoprotein</keyword>
<evidence type="ECO:0000256" key="10">
    <source>
        <dbReference type="ARBA" id="ARBA00023289"/>
    </source>
</evidence>
<comment type="subcellular location">
    <subcellularLocation>
        <location evidence="1">Cell membrane</location>
        <topology evidence="1">Lipid-anchor</topology>
        <orientation evidence="1">Cytoplasmic side</orientation>
    </subcellularLocation>
</comment>
<evidence type="ECO:0000256" key="5">
    <source>
        <dbReference type="ARBA" id="ARBA00022801"/>
    </source>
</evidence>
<dbReference type="CDD" id="cd04137">
    <property type="entry name" value="RheB"/>
    <property type="match status" value="1"/>
</dbReference>
<accession>A0AAF0XZY0</accession>
<feature type="region of interest" description="Disordered" evidence="13">
    <location>
        <begin position="1"/>
        <end position="23"/>
    </location>
</feature>
<feature type="compositionally biased region" description="Low complexity" evidence="13">
    <location>
        <begin position="223"/>
        <end position="239"/>
    </location>
</feature>
<dbReference type="SUPFAM" id="SSF52540">
    <property type="entry name" value="P-loop containing nucleoside triphosphate hydrolases"/>
    <property type="match status" value="1"/>
</dbReference>
<dbReference type="EMBL" id="CP086714">
    <property type="protein sequence ID" value="WOO77125.1"/>
    <property type="molecule type" value="Genomic_DNA"/>
</dbReference>
<dbReference type="GO" id="GO:0005525">
    <property type="term" value="F:GTP binding"/>
    <property type="evidence" value="ECO:0007669"/>
    <property type="project" value="UniProtKB-KW"/>
</dbReference>
<protein>
    <submittedName>
        <fullName evidence="14">GTP-binding protein rhb1</fullName>
    </submittedName>
</protein>
<dbReference type="FunFam" id="3.40.50.300:FF:000273">
    <property type="entry name" value="GTP-binding protein Rheb homolog"/>
    <property type="match status" value="1"/>
</dbReference>
<dbReference type="PROSITE" id="PS51420">
    <property type="entry name" value="RHO"/>
    <property type="match status" value="1"/>
</dbReference>
<dbReference type="PROSITE" id="PS51419">
    <property type="entry name" value="RAB"/>
    <property type="match status" value="1"/>
</dbReference>
<evidence type="ECO:0000256" key="11">
    <source>
        <dbReference type="ARBA" id="ARBA00037969"/>
    </source>
</evidence>
<dbReference type="Gene3D" id="3.40.50.300">
    <property type="entry name" value="P-loop containing nucleotide triphosphate hydrolases"/>
    <property type="match status" value="1"/>
</dbReference>
<evidence type="ECO:0000256" key="13">
    <source>
        <dbReference type="SAM" id="MobiDB-lite"/>
    </source>
</evidence>
<evidence type="ECO:0000313" key="14">
    <source>
        <dbReference type="EMBL" id="WOO77125.1"/>
    </source>
</evidence>
<evidence type="ECO:0000256" key="3">
    <source>
        <dbReference type="ARBA" id="ARBA00022723"/>
    </source>
</evidence>
<keyword evidence="8" id="KW-0472">Membrane</keyword>
<dbReference type="AlphaFoldDB" id="A0AAF0XZY0"/>
<keyword evidence="3" id="KW-0479">Metal-binding</keyword>
<dbReference type="InterPro" id="IPR001806">
    <property type="entry name" value="Small_GTPase"/>
</dbReference>
<organism evidence="14 15">
    <name type="scientific">Vanrija pseudolonga</name>
    <dbReference type="NCBI Taxonomy" id="143232"/>
    <lineage>
        <taxon>Eukaryota</taxon>
        <taxon>Fungi</taxon>
        <taxon>Dikarya</taxon>
        <taxon>Basidiomycota</taxon>
        <taxon>Agaricomycotina</taxon>
        <taxon>Tremellomycetes</taxon>
        <taxon>Trichosporonales</taxon>
        <taxon>Trichosporonaceae</taxon>
        <taxon>Vanrija</taxon>
    </lineage>
</organism>
<dbReference type="GO" id="GO:0003924">
    <property type="term" value="F:GTPase activity"/>
    <property type="evidence" value="ECO:0007669"/>
    <property type="project" value="InterPro"/>
</dbReference>
<dbReference type="PANTHER" id="PTHR24070">
    <property type="entry name" value="RAS, DI-RAS, AND RHEB FAMILY MEMBERS OF SMALL GTPASE SUPERFAMILY"/>
    <property type="match status" value="1"/>
</dbReference>
<evidence type="ECO:0000256" key="12">
    <source>
        <dbReference type="ARBA" id="ARBA00049117"/>
    </source>
</evidence>
<keyword evidence="15" id="KW-1185">Reference proteome</keyword>
<feature type="region of interest" description="Disordered" evidence="13">
    <location>
        <begin position="101"/>
        <end position="247"/>
    </location>
</feature>
<name>A0AAF0XZY0_9TREE</name>
<evidence type="ECO:0000256" key="2">
    <source>
        <dbReference type="ARBA" id="ARBA00022481"/>
    </source>
</evidence>
<evidence type="ECO:0000256" key="9">
    <source>
        <dbReference type="ARBA" id="ARBA00023288"/>
    </source>
</evidence>
<dbReference type="GO" id="GO:0005886">
    <property type="term" value="C:plasma membrane"/>
    <property type="evidence" value="ECO:0007669"/>
    <property type="project" value="UniProtKB-SubCell"/>
</dbReference>
<sequence>MHAERLPRGFWQSTGGPLGDNNGRHTKHVWKDALIAVIVWSNNNGQFGVVLACTPPWRAVLSHPTHILPAFIIIILTSNPFGHSLIVWPNRLIALSLPPPHSHPHPHRPSPGRLLSSLDEQSNNKPPINHNPASFPPPTSPTLHTMNSLLIPSQKPSASRSSSSRAVACPPAQPSPAHRRSPASANTREASPDDYWVSSTSPSSSHSSSASPKTPHYLGHSTPASPRSQPSSLPRSPASCYAHLEPTLSPQPHLERIEARRAEIQSRATSLISITVMATDSGLKRKVVILGSPSVGKTSITQQFTTPPTYNEAYYPTIESTSTRTVKYKGKDYEVEIVDTAGQDEFSLFPPKYAIGVHGYMLVYSIASRQSFEMITTLHEKILDQGGLEKVPCVIVGQKSDLANERRVTKAEGEALAKKLGAAFVESSARDNQNIDVAFDALLGEMQREYNPEPEKKKSSWWPWS</sequence>
<gene>
    <name evidence="14" type="primary">rhb1_1</name>
    <name evidence="14" type="ORF">LOC62_01G000715</name>
</gene>
<evidence type="ECO:0000256" key="7">
    <source>
        <dbReference type="ARBA" id="ARBA00023134"/>
    </source>
</evidence>
<dbReference type="InterPro" id="IPR020849">
    <property type="entry name" value="Small_GTPase_Ras-type"/>
</dbReference>
<evidence type="ECO:0000256" key="1">
    <source>
        <dbReference type="ARBA" id="ARBA00004342"/>
    </source>
</evidence>
<keyword evidence="4" id="KW-0547">Nucleotide-binding</keyword>
<dbReference type="SMART" id="SM00173">
    <property type="entry name" value="RAS"/>
    <property type="match status" value="1"/>
</dbReference>
<keyword evidence="6" id="KW-0460">Magnesium</keyword>
<dbReference type="RefSeq" id="XP_062623157.1">
    <property type="nucleotide sequence ID" value="XM_062767173.1"/>
</dbReference>
<dbReference type="GeneID" id="87803973"/>
<dbReference type="NCBIfam" id="TIGR00231">
    <property type="entry name" value="small_GTP"/>
    <property type="match status" value="1"/>
</dbReference>
<keyword evidence="5" id="KW-0378">Hydrolase</keyword>
<evidence type="ECO:0000256" key="8">
    <source>
        <dbReference type="ARBA" id="ARBA00023136"/>
    </source>
</evidence>
<feature type="compositionally biased region" description="Low complexity" evidence="13">
    <location>
        <begin position="157"/>
        <end position="166"/>
    </location>
</feature>
<comment type="catalytic activity">
    <reaction evidence="12">
        <text>GTP + H2O = GDP + phosphate + H(+)</text>
        <dbReference type="Rhea" id="RHEA:19669"/>
        <dbReference type="ChEBI" id="CHEBI:15377"/>
        <dbReference type="ChEBI" id="CHEBI:15378"/>
        <dbReference type="ChEBI" id="CHEBI:37565"/>
        <dbReference type="ChEBI" id="CHEBI:43474"/>
        <dbReference type="ChEBI" id="CHEBI:58189"/>
    </reaction>
    <physiologicalReaction direction="left-to-right" evidence="12">
        <dbReference type="Rhea" id="RHEA:19670"/>
    </physiologicalReaction>
</comment>
<comment type="similarity">
    <text evidence="11">Belongs to the small GTPase superfamily. Rheb family.</text>
</comment>
<dbReference type="Pfam" id="PF00071">
    <property type="entry name" value="Ras"/>
    <property type="match status" value="1"/>
</dbReference>
<dbReference type="PROSITE" id="PS51421">
    <property type="entry name" value="RAS"/>
    <property type="match status" value="1"/>
</dbReference>
<dbReference type="GO" id="GO:0046872">
    <property type="term" value="F:metal ion binding"/>
    <property type="evidence" value="ECO:0007669"/>
    <property type="project" value="UniProtKB-KW"/>
</dbReference>
<dbReference type="InterPro" id="IPR027417">
    <property type="entry name" value="P-loop_NTPase"/>
</dbReference>
<dbReference type="SMART" id="SM00174">
    <property type="entry name" value="RHO"/>
    <property type="match status" value="1"/>
</dbReference>
<feature type="compositionally biased region" description="Low complexity" evidence="13">
    <location>
        <begin position="198"/>
        <end position="211"/>
    </location>
</feature>
<evidence type="ECO:0000256" key="4">
    <source>
        <dbReference type="ARBA" id="ARBA00022741"/>
    </source>
</evidence>
<keyword evidence="7" id="KW-0342">GTP-binding</keyword>
<dbReference type="GO" id="GO:0007165">
    <property type="term" value="P:signal transduction"/>
    <property type="evidence" value="ECO:0007669"/>
    <property type="project" value="InterPro"/>
</dbReference>
<dbReference type="InterPro" id="IPR005225">
    <property type="entry name" value="Small_GTP-bd"/>
</dbReference>
<dbReference type="PRINTS" id="PR00449">
    <property type="entry name" value="RASTRNSFRMNG"/>
</dbReference>
<evidence type="ECO:0000256" key="6">
    <source>
        <dbReference type="ARBA" id="ARBA00022842"/>
    </source>
</evidence>
<dbReference type="Proteomes" id="UP000827549">
    <property type="component" value="Chromosome 1"/>
</dbReference>